<protein>
    <submittedName>
        <fullName evidence="2">Uncharacterized protein</fullName>
    </submittedName>
</protein>
<name>A0ABQ5SPY7_9CHLO</name>
<comment type="caution">
    <text evidence="2">The sequence shown here is derived from an EMBL/GenBank/DDBJ whole genome shotgun (WGS) entry which is preliminary data.</text>
</comment>
<accession>A0ABQ5SPY7</accession>
<reference evidence="2 3" key="1">
    <citation type="journal article" date="2023" name="IScience">
        <title>Expanded male sex-determining region conserved during the evolution of homothallism in the green alga Volvox.</title>
        <authorList>
            <person name="Yamamoto K."/>
            <person name="Matsuzaki R."/>
            <person name="Mahakham W."/>
            <person name="Heman W."/>
            <person name="Sekimoto H."/>
            <person name="Kawachi M."/>
            <person name="Minakuchi Y."/>
            <person name="Toyoda A."/>
            <person name="Nozaki H."/>
        </authorList>
    </citation>
    <scope>NUCLEOTIDE SEQUENCE [LARGE SCALE GENOMIC DNA]</scope>
    <source>
        <strain evidence="2 3">NIES-4468</strain>
    </source>
</reference>
<evidence type="ECO:0000313" key="3">
    <source>
        <dbReference type="Proteomes" id="UP001165090"/>
    </source>
</evidence>
<evidence type="ECO:0000256" key="1">
    <source>
        <dbReference type="SAM" id="MobiDB-lite"/>
    </source>
</evidence>
<dbReference type="Proteomes" id="UP001165090">
    <property type="component" value="Unassembled WGS sequence"/>
</dbReference>
<organism evidence="2 3">
    <name type="scientific">Volvox africanus</name>
    <dbReference type="NCBI Taxonomy" id="51714"/>
    <lineage>
        <taxon>Eukaryota</taxon>
        <taxon>Viridiplantae</taxon>
        <taxon>Chlorophyta</taxon>
        <taxon>core chlorophytes</taxon>
        <taxon>Chlorophyceae</taxon>
        <taxon>CS clade</taxon>
        <taxon>Chlamydomonadales</taxon>
        <taxon>Volvocaceae</taxon>
        <taxon>Volvox</taxon>
    </lineage>
</organism>
<feature type="compositionally biased region" description="Polar residues" evidence="1">
    <location>
        <begin position="59"/>
        <end position="69"/>
    </location>
</feature>
<feature type="region of interest" description="Disordered" evidence="1">
    <location>
        <begin position="22"/>
        <end position="95"/>
    </location>
</feature>
<sequence>MSHTSKIWDWLGLAEAADALHVTPTSSGDSSNRSSQDSSSCNEGGIRLSRPFPKDPSLRPQSRQFESGSGQNGEGGMQLGLPDSTKLGPSPPPAVERVKCIAREVRI</sequence>
<evidence type="ECO:0000313" key="2">
    <source>
        <dbReference type="EMBL" id="GLI71724.1"/>
    </source>
</evidence>
<gene>
    <name evidence="2" type="ORF">VaNZ11_017030</name>
</gene>
<dbReference type="EMBL" id="BSDZ01000119">
    <property type="protein sequence ID" value="GLI71724.1"/>
    <property type="molecule type" value="Genomic_DNA"/>
</dbReference>
<proteinExistence type="predicted"/>
<keyword evidence="3" id="KW-1185">Reference proteome</keyword>
<feature type="compositionally biased region" description="Low complexity" evidence="1">
    <location>
        <begin position="26"/>
        <end position="40"/>
    </location>
</feature>